<name>A0A4U5MTJ3_STECR</name>
<organism evidence="2 3">
    <name type="scientific">Steinernema carpocapsae</name>
    <name type="common">Entomopathogenic nematode</name>
    <dbReference type="NCBI Taxonomy" id="34508"/>
    <lineage>
        <taxon>Eukaryota</taxon>
        <taxon>Metazoa</taxon>
        <taxon>Ecdysozoa</taxon>
        <taxon>Nematoda</taxon>
        <taxon>Chromadorea</taxon>
        <taxon>Rhabditida</taxon>
        <taxon>Tylenchina</taxon>
        <taxon>Panagrolaimomorpha</taxon>
        <taxon>Strongyloidoidea</taxon>
        <taxon>Steinernematidae</taxon>
        <taxon>Steinernema</taxon>
    </lineage>
</organism>
<reference evidence="2 3" key="2">
    <citation type="journal article" date="2019" name="G3 (Bethesda)">
        <title>Hybrid Assembly of the Genome of the Entomopathogenic Nematode Steinernema carpocapsae Identifies the X-Chromosome.</title>
        <authorList>
            <person name="Serra L."/>
            <person name="Macchietto M."/>
            <person name="Macias-Munoz A."/>
            <person name="McGill C.J."/>
            <person name="Rodriguez I.M."/>
            <person name="Rodriguez B."/>
            <person name="Murad R."/>
            <person name="Mortazavi A."/>
        </authorList>
    </citation>
    <scope>NUCLEOTIDE SEQUENCE [LARGE SCALE GENOMIC DNA]</scope>
    <source>
        <strain evidence="2 3">ALL</strain>
    </source>
</reference>
<reference evidence="2 3" key="1">
    <citation type="journal article" date="2015" name="Genome Biol.">
        <title>Comparative genomics of Steinernema reveals deeply conserved gene regulatory networks.</title>
        <authorList>
            <person name="Dillman A.R."/>
            <person name="Macchietto M."/>
            <person name="Porter C.F."/>
            <person name="Rogers A."/>
            <person name="Williams B."/>
            <person name="Antoshechkin I."/>
            <person name="Lee M.M."/>
            <person name="Goodwin Z."/>
            <person name="Lu X."/>
            <person name="Lewis E.E."/>
            <person name="Goodrich-Blair H."/>
            <person name="Stock S.P."/>
            <person name="Adams B.J."/>
            <person name="Sternberg P.W."/>
            <person name="Mortazavi A."/>
        </authorList>
    </citation>
    <scope>NUCLEOTIDE SEQUENCE [LARGE SCALE GENOMIC DNA]</scope>
    <source>
        <strain evidence="2 3">ALL</strain>
    </source>
</reference>
<accession>A0A4U5MTJ3</accession>
<feature type="region of interest" description="Disordered" evidence="1">
    <location>
        <begin position="148"/>
        <end position="179"/>
    </location>
</feature>
<dbReference type="AlphaFoldDB" id="A0A4U5MTJ3"/>
<protein>
    <submittedName>
        <fullName evidence="2">Uncharacterized protein</fullName>
    </submittedName>
</protein>
<gene>
    <name evidence="2" type="ORF">L596_020437</name>
</gene>
<sequence length="312" mass="35377">MLRSSPRTRMFPIVAFIPDGNRCLKRPYMVAQPVADSRVYVYDLNYPAYFSAPSLVVPIMQQVPISPHQFQGFPIANPSPVLIPLDGWVDNPILMEESDSECEFEPDFSEKQQILERDEKLFGKWIPMDEWREMDAFYAEPPRLVFETKPASSKDSEPSSNGPGKENLPEISSKDGLLPEMDVNRLGEWEEAAIPMEESYVEPQLSSTVIVNQQLSEILRNDLLDDMDELTETEFMTFLLDDCALELPALQSETETDINFPVCKEEIPELDETGDFVQKLIQQMNAMEIGPNFGLELTELSDILGDGVISEI</sequence>
<dbReference type="EMBL" id="AZBU02000006">
    <property type="protein sequence ID" value="TKR73086.1"/>
    <property type="molecule type" value="Genomic_DNA"/>
</dbReference>
<proteinExistence type="predicted"/>
<keyword evidence="3" id="KW-1185">Reference proteome</keyword>
<dbReference type="Proteomes" id="UP000298663">
    <property type="component" value="Unassembled WGS sequence"/>
</dbReference>
<evidence type="ECO:0000313" key="2">
    <source>
        <dbReference type="EMBL" id="TKR73086.1"/>
    </source>
</evidence>
<evidence type="ECO:0000313" key="3">
    <source>
        <dbReference type="Proteomes" id="UP000298663"/>
    </source>
</evidence>
<evidence type="ECO:0000256" key="1">
    <source>
        <dbReference type="SAM" id="MobiDB-lite"/>
    </source>
</evidence>
<comment type="caution">
    <text evidence="2">The sequence shown here is derived from an EMBL/GenBank/DDBJ whole genome shotgun (WGS) entry which is preliminary data.</text>
</comment>